<dbReference type="PANTHER" id="PTHR45712">
    <property type="entry name" value="AGAP008170-PA"/>
    <property type="match status" value="1"/>
</dbReference>
<dbReference type="InterPro" id="IPR000483">
    <property type="entry name" value="Cys-rich_flank_reg_C"/>
</dbReference>
<organism evidence="7 8">
    <name type="scientific">Gekko japonicus</name>
    <name type="common">Schlegel's Japanese gecko</name>
    <dbReference type="NCBI Taxonomy" id="146911"/>
    <lineage>
        <taxon>Eukaryota</taxon>
        <taxon>Metazoa</taxon>
        <taxon>Chordata</taxon>
        <taxon>Craniata</taxon>
        <taxon>Vertebrata</taxon>
        <taxon>Euteleostomi</taxon>
        <taxon>Lepidosauria</taxon>
        <taxon>Squamata</taxon>
        <taxon>Bifurcata</taxon>
        <taxon>Gekkota</taxon>
        <taxon>Gekkonidae</taxon>
        <taxon>Gekkoninae</taxon>
        <taxon>Gekko</taxon>
    </lineage>
</organism>
<evidence type="ECO:0000256" key="2">
    <source>
        <dbReference type="ARBA" id="ARBA00022729"/>
    </source>
</evidence>
<keyword evidence="4" id="KW-0812">Transmembrane</keyword>
<dbReference type="Gene3D" id="3.80.10.10">
    <property type="entry name" value="Ribonuclease Inhibitor"/>
    <property type="match status" value="2"/>
</dbReference>
<feature type="signal peptide" evidence="5">
    <location>
        <begin position="1"/>
        <end position="37"/>
    </location>
</feature>
<dbReference type="GeneID" id="107114789"/>
<keyword evidence="3" id="KW-0677">Repeat</keyword>
<evidence type="ECO:0000256" key="1">
    <source>
        <dbReference type="ARBA" id="ARBA00022614"/>
    </source>
</evidence>
<protein>
    <submittedName>
        <fullName evidence="8">Leucine-rich repeat-containing protein 70</fullName>
    </submittedName>
</protein>
<dbReference type="RefSeq" id="XP_015271869.1">
    <property type="nucleotide sequence ID" value="XM_015416383.1"/>
</dbReference>
<evidence type="ECO:0000256" key="4">
    <source>
        <dbReference type="SAM" id="Phobius"/>
    </source>
</evidence>
<keyword evidence="2 5" id="KW-0732">Signal</keyword>
<dbReference type="Proteomes" id="UP000694871">
    <property type="component" value="Unplaced"/>
</dbReference>
<keyword evidence="1" id="KW-0433">Leucine-rich repeat</keyword>
<evidence type="ECO:0000313" key="8">
    <source>
        <dbReference type="RefSeq" id="XP_015271869.1"/>
    </source>
</evidence>
<dbReference type="SMART" id="SM00082">
    <property type="entry name" value="LRRCT"/>
    <property type="match status" value="1"/>
</dbReference>
<dbReference type="PROSITE" id="PS51450">
    <property type="entry name" value="LRR"/>
    <property type="match status" value="5"/>
</dbReference>
<dbReference type="InterPro" id="IPR050333">
    <property type="entry name" value="SLRP"/>
</dbReference>
<keyword evidence="4" id="KW-0472">Membrane</keyword>
<keyword evidence="7" id="KW-1185">Reference proteome</keyword>
<dbReference type="InterPro" id="IPR003591">
    <property type="entry name" value="Leu-rich_rpt_typical-subtyp"/>
</dbReference>
<proteinExistence type="predicted"/>
<dbReference type="PANTHER" id="PTHR45712:SF22">
    <property type="entry name" value="INSULIN-LIKE GROWTH FACTOR-BINDING PROTEIN COMPLEX ACID LABILE SUBUNIT"/>
    <property type="match status" value="1"/>
</dbReference>
<accession>A0ABM1KDT2</accession>
<reference evidence="8" key="1">
    <citation type="submission" date="2025-08" db="UniProtKB">
        <authorList>
            <consortium name="RefSeq"/>
        </authorList>
    </citation>
    <scope>IDENTIFICATION</scope>
</reference>
<evidence type="ECO:0000313" key="7">
    <source>
        <dbReference type="Proteomes" id="UP000694871"/>
    </source>
</evidence>
<evidence type="ECO:0000256" key="3">
    <source>
        <dbReference type="ARBA" id="ARBA00022737"/>
    </source>
</evidence>
<keyword evidence="4" id="KW-1133">Transmembrane helix</keyword>
<evidence type="ECO:0000259" key="6">
    <source>
        <dbReference type="SMART" id="SM00082"/>
    </source>
</evidence>
<evidence type="ECO:0000256" key="5">
    <source>
        <dbReference type="SAM" id="SignalP"/>
    </source>
</evidence>
<sequence>MIGRITVQDMCRLHHLGSFRHILNCLLLLLIQEEILCCPSVCQQCTGRQANCRNAGLSSIPKNFPQSTIFIYLSGNNISCINPNELIGLQHLAVLHLDNSGILNVYPKAFSKSKNLWYLHLNNNQIKRLDPGTFEGLSNLRSLYLQNNNIAFVPRGLFSDLTSVRYLTLQSNRLSILGSGTFLGMISLRVLNLANNQISRISDAAFCHLDNLTCLYLESNNLTRVPPNAFVALSSLEKLSLSHNPIGSVPPFAFRGLDKLKYLSLKRANINFIDVNGFGGLIHLKKLVLSNNNIENVNSDTFALLNNLMFLQLDRNKIINIADNAFAKIGASLKMLNLAFNNLTDMQPGVLKPLVSLTHLQAKYNPWNCSCRLLGLITWLVSSSVSVNIHCQYPSSLRGRHLNFAKWDLFPNCFNSSTPPETIKDIKPAGIHHSTTTLLMAWDKNPSSSSVYRHLKNVDADTVSLWTEIPTTSANQHLSEEHSVGKFRLATTVFSLLTVEIPAQNIPVNFTMEESGAFPPEAASVSFKSSLICTQQVEKLTRAFDILLTLFILACAVIFFLIYKMIQFRQKLKMQKSSDSGIDYYGFYQAGRYRVTDPLQSVPQNPLGSSELDNIHLPKATTVLESSAQVILFEHSAL</sequence>
<dbReference type="SUPFAM" id="SSF52058">
    <property type="entry name" value="L domain-like"/>
    <property type="match status" value="1"/>
</dbReference>
<feature type="chain" id="PRO_5045745094" evidence="5">
    <location>
        <begin position="38"/>
        <end position="638"/>
    </location>
</feature>
<feature type="transmembrane region" description="Helical" evidence="4">
    <location>
        <begin position="546"/>
        <end position="566"/>
    </location>
</feature>
<feature type="domain" description="LRRCT" evidence="6">
    <location>
        <begin position="365"/>
        <end position="414"/>
    </location>
</feature>
<dbReference type="InterPro" id="IPR032675">
    <property type="entry name" value="LRR_dom_sf"/>
</dbReference>
<dbReference type="Pfam" id="PF13855">
    <property type="entry name" value="LRR_8"/>
    <property type="match status" value="3"/>
</dbReference>
<gene>
    <name evidence="8" type="primary">LRRC70</name>
</gene>
<name>A0ABM1KDT2_GEKJA</name>
<dbReference type="SMART" id="SM00369">
    <property type="entry name" value="LRR_TYP"/>
    <property type="match status" value="11"/>
</dbReference>
<dbReference type="InterPro" id="IPR001611">
    <property type="entry name" value="Leu-rich_rpt"/>
</dbReference>